<dbReference type="Proteomes" id="UP001610334">
    <property type="component" value="Unassembled WGS sequence"/>
</dbReference>
<gene>
    <name evidence="2" type="ORF">BJX63DRAFT_313724</name>
</gene>
<keyword evidence="1" id="KW-1133">Transmembrane helix</keyword>
<comment type="caution">
    <text evidence="2">The sequence shown here is derived from an EMBL/GenBank/DDBJ whole genome shotgun (WGS) entry which is preliminary data.</text>
</comment>
<evidence type="ECO:0000313" key="3">
    <source>
        <dbReference type="Proteomes" id="UP001610334"/>
    </source>
</evidence>
<keyword evidence="1" id="KW-0472">Membrane</keyword>
<proteinExistence type="predicted"/>
<protein>
    <submittedName>
        <fullName evidence="2">Uncharacterized protein</fullName>
    </submittedName>
</protein>
<sequence>MLRHQASVLTHLPLSFSQTCPIKMDIWTGAIVCTAFYTSSIFLCIFTVSDAQVKVMYGRYQYVTRNHATQCLTNPRAMT</sequence>
<evidence type="ECO:0000256" key="1">
    <source>
        <dbReference type="SAM" id="Phobius"/>
    </source>
</evidence>
<accession>A0ABR4HY60</accession>
<dbReference type="EMBL" id="JBFXLT010000007">
    <property type="protein sequence ID" value="KAL2820435.1"/>
    <property type="molecule type" value="Genomic_DNA"/>
</dbReference>
<organism evidence="2 3">
    <name type="scientific">Aspergillus granulosus</name>
    <dbReference type="NCBI Taxonomy" id="176169"/>
    <lineage>
        <taxon>Eukaryota</taxon>
        <taxon>Fungi</taxon>
        <taxon>Dikarya</taxon>
        <taxon>Ascomycota</taxon>
        <taxon>Pezizomycotina</taxon>
        <taxon>Eurotiomycetes</taxon>
        <taxon>Eurotiomycetidae</taxon>
        <taxon>Eurotiales</taxon>
        <taxon>Aspergillaceae</taxon>
        <taxon>Aspergillus</taxon>
        <taxon>Aspergillus subgen. Nidulantes</taxon>
    </lineage>
</organism>
<reference evidence="2 3" key="1">
    <citation type="submission" date="2024-07" db="EMBL/GenBank/DDBJ databases">
        <title>Section-level genome sequencing and comparative genomics of Aspergillus sections Usti and Cavernicolus.</title>
        <authorList>
            <consortium name="Lawrence Berkeley National Laboratory"/>
            <person name="Nybo J.L."/>
            <person name="Vesth T.C."/>
            <person name="Theobald S."/>
            <person name="Frisvad J.C."/>
            <person name="Larsen T.O."/>
            <person name="Kjaerboelling I."/>
            <person name="Rothschild-Mancinelli K."/>
            <person name="Lyhne E.K."/>
            <person name="Kogle M.E."/>
            <person name="Barry K."/>
            <person name="Clum A."/>
            <person name="Na H."/>
            <person name="Ledsgaard L."/>
            <person name="Lin J."/>
            <person name="Lipzen A."/>
            <person name="Kuo A."/>
            <person name="Riley R."/>
            <person name="Mondo S."/>
            <person name="Labutti K."/>
            <person name="Haridas S."/>
            <person name="Pangalinan J."/>
            <person name="Salamov A.A."/>
            <person name="Simmons B.A."/>
            <person name="Magnuson J.K."/>
            <person name="Chen J."/>
            <person name="Drula E."/>
            <person name="Henrissat B."/>
            <person name="Wiebenga A."/>
            <person name="Lubbers R.J."/>
            <person name="Gomes A.C."/>
            <person name="Makela M.R."/>
            <person name="Stajich J."/>
            <person name="Grigoriev I.V."/>
            <person name="Mortensen U.H."/>
            <person name="De Vries R.P."/>
            <person name="Baker S.E."/>
            <person name="Andersen M.R."/>
        </authorList>
    </citation>
    <scope>NUCLEOTIDE SEQUENCE [LARGE SCALE GENOMIC DNA]</scope>
    <source>
        <strain evidence="2 3">CBS 588.65</strain>
    </source>
</reference>
<evidence type="ECO:0000313" key="2">
    <source>
        <dbReference type="EMBL" id="KAL2820435.1"/>
    </source>
</evidence>
<keyword evidence="1" id="KW-0812">Transmembrane</keyword>
<keyword evidence="3" id="KW-1185">Reference proteome</keyword>
<name>A0ABR4HY60_9EURO</name>
<feature type="transmembrane region" description="Helical" evidence="1">
    <location>
        <begin position="27"/>
        <end position="49"/>
    </location>
</feature>